<name>A0A2N0X710_9CORY</name>
<dbReference type="STRING" id="1121365.GCA_000375365_00504"/>
<dbReference type="Gene3D" id="3.40.50.1240">
    <property type="entry name" value="Phosphoglycerate mutase-like"/>
    <property type="match status" value="1"/>
</dbReference>
<sequence length="220" mass="23689">MTSHLILLRHGRTYSNASRLLDTRPPGAELTDIGRAQAREAGRELAARPGQIREVVTSVALRAQQTAMIAAAAYEEARGLVPGSLPVTVRAGLHEASVGEIEMRGDDAAHRAYQRAFHGWLRGEEAARIPGGEGYRDILGRFRPVLEEIADSLRAAPEAGDVVVVSHGGAIRTVSTHAASVDPEAAFEAYLANCRYVELDAAGREFGAWAVARWDTLRDA</sequence>
<dbReference type="SUPFAM" id="SSF53254">
    <property type="entry name" value="Phosphoglycerate mutase-like"/>
    <property type="match status" value="1"/>
</dbReference>
<dbReference type="EMBL" id="PJAF01000017">
    <property type="protein sequence ID" value="PKF68481.1"/>
    <property type="molecule type" value="Genomic_DNA"/>
</dbReference>
<dbReference type="RefSeq" id="WP_101173757.1">
    <property type="nucleotide sequence ID" value="NZ_JAKRKB010000010.1"/>
</dbReference>
<dbReference type="CDD" id="cd07067">
    <property type="entry name" value="HP_PGM_like"/>
    <property type="match status" value="1"/>
</dbReference>
<comment type="caution">
    <text evidence="2">The sequence shown here is derived from an EMBL/GenBank/DDBJ whole genome shotgun (WGS) entry which is preliminary data.</text>
</comment>
<dbReference type="PANTHER" id="PTHR48100:SF1">
    <property type="entry name" value="HISTIDINE PHOSPHATASE FAMILY PROTEIN-RELATED"/>
    <property type="match status" value="1"/>
</dbReference>
<evidence type="ECO:0000313" key="3">
    <source>
        <dbReference type="Proteomes" id="UP000233249"/>
    </source>
</evidence>
<organism evidence="2 3">
    <name type="scientific">Corynebacterium mastitidis</name>
    <dbReference type="NCBI Taxonomy" id="161890"/>
    <lineage>
        <taxon>Bacteria</taxon>
        <taxon>Bacillati</taxon>
        <taxon>Actinomycetota</taxon>
        <taxon>Actinomycetes</taxon>
        <taxon>Mycobacteriales</taxon>
        <taxon>Corynebacteriaceae</taxon>
        <taxon>Corynebacterium</taxon>
    </lineage>
</organism>
<feature type="binding site" evidence="1">
    <location>
        <begin position="9"/>
        <end position="16"/>
    </location>
    <ligand>
        <name>substrate</name>
    </ligand>
</feature>
<dbReference type="Pfam" id="PF00300">
    <property type="entry name" value="His_Phos_1"/>
    <property type="match status" value="1"/>
</dbReference>
<gene>
    <name evidence="2" type="ORF">CXB45_06670</name>
</gene>
<dbReference type="InterPro" id="IPR013078">
    <property type="entry name" value="His_Pase_superF_clade-1"/>
</dbReference>
<dbReference type="AlphaFoldDB" id="A0A2N0X710"/>
<evidence type="ECO:0000256" key="1">
    <source>
        <dbReference type="PIRSR" id="PIRSR613078-2"/>
    </source>
</evidence>
<dbReference type="InterPro" id="IPR050275">
    <property type="entry name" value="PGM_Phosphatase"/>
</dbReference>
<dbReference type="GO" id="GO:0016791">
    <property type="term" value="F:phosphatase activity"/>
    <property type="evidence" value="ECO:0007669"/>
    <property type="project" value="TreeGrafter"/>
</dbReference>
<dbReference type="OrthoDB" id="9793115at2"/>
<feature type="binding site" evidence="1">
    <location>
        <position position="62"/>
    </location>
    <ligand>
        <name>substrate</name>
    </ligand>
</feature>
<dbReference type="SMART" id="SM00855">
    <property type="entry name" value="PGAM"/>
    <property type="match status" value="1"/>
</dbReference>
<dbReference type="InterPro" id="IPR029033">
    <property type="entry name" value="His_PPase_superfam"/>
</dbReference>
<accession>A0A2N0X710</accession>
<evidence type="ECO:0000313" key="2">
    <source>
        <dbReference type="EMBL" id="PKF68481.1"/>
    </source>
</evidence>
<dbReference type="Proteomes" id="UP000233249">
    <property type="component" value="Unassembled WGS sequence"/>
</dbReference>
<proteinExistence type="predicted"/>
<dbReference type="PANTHER" id="PTHR48100">
    <property type="entry name" value="BROAD-SPECIFICITY PHOSPHATASE YOR283W-RELATED"/>
    <property type="match status" value="1"/>
</dbReference>
<dbReference type="GO" id="GO:0005737">
    <property type="term" value="C:cytoplasm"/>
    <property type="evidence" value="ECO:0007669"/>
    <property type="project" value="TreeGrafter"/>
</dbReference>
<reference evidence="2 3" key="1">
    <citation type="submission" date="2017-12" db="EMBL/GenBank/DDBJ databases">
        <title>Corynebacterium mastitidis 16-1433 Genome.</title>
        <authorList>
            <person name="Gulvik C.A."/>
        </authorList>
    </citation>
    <scope>NUCLEOTIDE SEQUENCE [LARGE SCALE GENOMIC DNA]</scope>
    <source>
        <strain evidence="2 3">16-1433</strain>
    </source>
</reference>
<protein>
    <submittedName>
        <fullName evidence="2">Histidine phosphatase family protein</fullName>
    </submittedName>
</protein>